<proteinExistence type="predicted"/>
<evidence type="ECO:0000313" key="1">
    <source>
        <dbReference type="EMBL" id="APZ41860.1"/>
    </source>
</evidence>
<dbReference type="STRING" id="1765967.BW247_01065"/>
<accession>A0A1P8UDE8</accession>
<gene>
    <name evidence="1" type="ORF">BW247_01065</name>
</gene>
<organism evidence="1 2">
    <name type="scientific">Acidihalobacter ferrooxydans</name>
    <dbReference type="NCBI Taxonomy" id="1765967"/>
    <lineage>
        <taxon>Bacteria</taxon>
        <taxon>Pseudomonadati</taxon>
        <taxon>Pseudomonadota</taxon>
        <taxon>Gammaproteobacteria</taxon>
        <taxon>Chromatiales</taxon>
        <taxon>Ectothiorhodospiraceae</taxon>
        <taxon>Acidihalobacter</taxon>
    </lineage>
</organism>
<protein>
    <submittedName>
        <fullName evidence="1">Uncharacterized protein</fullName>
    </submittedName>
</protein>
<sequence length="314" mass="34689">MKPYDMVREGLIVFSTIAIIVLILAAFWGFPGKNYWPLTIKEVATKAPIAFLNRTVTYFDGTSGLQTYGPPYTHDNANAQRIGPFCPACWVGVMFPLNAKVDLVMQPLQQIADLNPAVATALKTYQQASAKQQMAWSQAYTAALGKAKVQNGQVILPNGDYGPVQVLMDGMLKFARAGLLEAALTVNTNPKLAPYNTDYTRAFLYLGGNIMNTVANHFDEPGGNWGMSHMAGPYPAAWWLWPYTLLYQIPAIGNLPNADLVAFLIFAAMLGTLIFLPFIPGLNRIPYKIPVYKVIWRDWYAKYPSGDPSKPATK</sequence>
<dbReference type="KEGG" id="afy:BW247_01065"/>
<evidence type="ECO:0000313" key="2">
    <source>
        <dbReference type="Proteomes" id="UP000243807"/>
    </source>
</evidence>
<dbReference type="Proteomes" id="UP000243807">
    <property type="component" value="Chromosome"/>
</dbReference>
<dbReference type="EMBL" id="CP019434">
    <property type="protein sequence ID" value="APZ41860.1"/>
    <property type="molecule type" value="Genomic_DNA"/>
</dbReference>
<keyword evidence="2" id="KW-1185">Reference proteome</keyword>
<dbReference type="AlphaFoldDB" id="A0A1P8UDE8"/>
<reference evidence="1 2" key="1">
    <citation type="submission" date="2017-01" db="EMBL/GenBank/DDBJ databases">
        <title>Draft sequence of Acidihalobacter ferrooxidans strain DSM 14175 (strain V8).</title>
        <authorList>
            <person name="Khaleque H.N."/>
            <person name="Ramsay J.P."/>
            <person name="Murphy R.J.T."/>
            <person name="Kaksonen A.H."/>
            <person name="Boxall N.J."/>
            <person name="Watkin E.L.J."/>
        </authorList>
    </citation>
    <scope>NUCLEOTIDE SEQUENCE [LARGE SCALE GENOMIC DNA]</scope>
    <source>
        <strain evidence="1 2">V8</strain>
    </source>
</reference>
<name>A0A1P8UDE8_9GAMM</name>